<organism evidence="1 2">
    <name type="scientific">Candidatus Omnitrophus magneticus</name>
    <dbReference type="NCBI Taxonomy" id="1609969"/>
    <lineage>
        <taxon>Bacteria</taxon>
        <taxon>Pseudomonadati</taxon>
        <taxon>Candidatus Omnitrophota</taxon>
        <taxon>Candidatus Omnitrophus</taxon>
    </lineage>
</organism>
<evidence type="ECO:0000313" key="2">
    <source>
        <dbReference type="Proteomes" id="UP000033428"/>
    </source>
</evidence>
<reference evidence="1 2" key="1">
    <citation type="submission" date="2015-02" db="EMBL/GenBank/DDBJ databases">
        <title>Single-cell genomics of uncultivated deep-branching MTB reveals a conserved set of magnetosome genes.</title>
        <authorList>
            <person name="Kolinko S."/>
            <person name="Richter M."/>
            <person name="Glockner F.O."/>
            <person name="Brachmann A."/>
            <person name="Schuler D."/>
        </authorList>
    </citation>
    <scope>NUCLEOTIDE SEQUENCE [LARGE SCALE GENOMIC DNA]</scope>
    <source>
        <strain evidence="1">SKK-01</strain>
    </source>
</reference>
<accession>A0A0F0CMY8</accession>
<gene>
    <name evidence="1" type="ORF">OMAG_001444</name>
</gene>
<keyword evidence="2" id="KW-1185">Reference proteome</keyword>
<protein>
    <submittedName>
        <fullName evidence="1">Uncharacterized protein</fullName>
    </submittedName>
</protein>
<name>A0A0F0CMY8_9BACT</name>
<proteinExistence type="predicted"/>
<dbReference type="Proteomes" id="UP000033428">
    <property type="component" value="Unassembled WGS sequence"/>
</dbReference>
<dbReference type="AlphaFoldDB" id="A0A0F0CMY8"/>
<dbReference type="EMBL" id="JYNY01000291">
    <property type="protein sequence ID" value="KJJ84688.1"/>
    <property type="molecule type" value="Genomic_DNA"/>
</dbReference>
<sequence>MLIAPDLRANTVSLSLYAKFESAYKLNELSPPDLNPLEEEIFSFIYSSKSDIDVTAPDSIATRDNSEIFSSLIFISGISLSSNRDWLSLSA</sequence>
<evidence type="ECO:0000313" key="1">
    <source>
        <dbReference type="EMBL" id="KJJ84688.1"/>
    </source>
</evidence>
<comment type="caution">
    <text evidence="1">The sequence shown here is derived from an EMBL/GenBank/DDBJ whole genome shotgun (WGS) entry which is preliminary data.</text>
</comment>